<evidence type="ECO:0000313" key="1">
    <source>
        <dbReference type="EMBL" id="KXS12082.1"/>
    </source>
</evidence>
<dbReference type="EMBL" id="KQ965791">
    <property type="protein sequence ID" value="KXS12082.1"/>
    <property type="molecule type" value="Genomic_DNA"/>
</dbReference>
<evidence type="ECO:0000313" key="2">
    <source>
        <dbReference type="Proteomes" id="UP000070544"/>
    </source>
</evidence>
<dbReference type="AlphaFoldDB" id="A0A139A5I2"/>
<gene>
    <name evidence="1" type="ORF">M427DRAFT_59766</name>
</gene>
<protein>
    <submittedName>
        <fullName evidence="1">Uncharacterized protein</fullName>
    </submittedName>
</protein>
<organism evidence="1 2">
    <name type="scientific">Gonapodya prolifera (strain JEL478)</name>
    <name type="common">Monoblepharis prolifera</name>
    <dbReference type="NCBI Taxonomy" id="1344416"/>
    <lineage>
        <taxon>Eukaryota</taxon>
        <taxon>Fungi</taxon>
        <taxon>Fungi incertae sedis</taxon>
        <taxon>Chytridiomycota</taxon>
        <taxon>Chytridiomycota incertae sedis</taxon>
        <taxon>Monoblepharidomycetes</taxon>
        <taxon>Monoblepharidales</taxon>
        <taxon>Gonapodyaceae</taxon>
        <taxon>Gonapodya</taxon>
    </lineage>
</organism>
<sequence>MIVPQGHDRVRDRALWWEGRGGSRPSAEKFHGELEKVAQGGDFVSIMGNGQSGVPKLPSARSPC</sequence>
<name>A0A139A5I2_GONPJ</name>
<reference evidence="1 2" key="1">
    <citation type="journal article" date="2015" name="Genome Biol. Evol.">
        <title>Phylogenomic analyses indicate that early fungi evolved digesting cell walls of algal ancestors of land plants.</title>
        <authorList>
            <person name="Chang Y."/>
            <person name="Wang S."/>
            <person name="Sekimoto S."/>
            <person name="Aerts A.L."/>
            <person name="Choi C."/>
            <person name="Clum A."/>
            <person name="LaButti K.M."/>
            <person name="Lindquist E.A."/>
            <person name="Yee Ngan C."/>
            <person name="Ohm R.A."/>
            <person name="Salamov A.A."/>
            <person name="Grigoriev I.V."/>
            <person name="Spatafora J.W."/>
            <person name="Berbee M.L."/>
        </authorList>
    </citation>
    <scope>NUCLEOTIDE SEQUENCE [LARGE SCALE GENOMIC DNA]</scope>
    <source>
        <strain evidence="1 2">JEL478</strain>
    </source>
</reference>
<keyword evidence="2" id="KW-1185">Reference proteome</keyword>
<dbReference type="Proteomes" id="UP000070544">
    <property type="component" value="Unassembled WGS sequence"/>
</dbReference>
<accession>A0A139A5I2</accession>
<proteinExistence type="predicted"/>